<protein>
    <submittedName>
        <fullName evidence="1">Uncharacterized protein</fullName>
    </submittedName>
</protein>
<name>W7YJL5_9BACT</name>
<keyword evidence="2" id="KW-1185">Reference proteome</keyword>
<proteinExistence type="predicted"/>
<reference evidence="1 2" key="1">
    <citation type="journal article" date="2014" name="Genome Announc.">
        <title>Draft Genome Sequence of Cytophaga fermentans JCM 21142T, a Facultative Anaerobe Isolated from Marine Mud.</title>
        <authorList>
            <person name="Starns D."/>
            <person name="Oshima K."/>
            <person name="Suda W."/>
            <person name="Iino T."/>
            <person name="Yuki M."/>
            <person name="Inoue J."/>
            <person name="Kitamura K."/>
            <person name="Iida T."/>
            <person name="Darby A."/>
            <person name="Hattori M."/>
            <person name="Ohkuma M."/>
        </authorList>
    </citation>
    <scope>NUCLEOTIDE SEQUENCE [LARGE SCALE GENOMIC DNA]</scope>
    <source>
        <strain evidence="1 2">JCM 21142</strain>
    </source>
</reference>
<evidence type="ECO:0000313" key="1">
    <source>
        <dbReference type="EMBL" id="GAF04721.1"/>
    </source>
</evidence>
<dbReference type="RefSeq" id="WP_027472058.1">
    <property type="nucleotide sequence ID" value="NZ_BAMD01000054.1"/>
</dbReference>
<accession>W7YJL5</accession>
<dbReference type="Proteomes" id="UP000019402">
    <property type="component" value="Unassembled WGS sequence"/>
</dbReference>
<evidence type="ECO:0000313" key="2">
    <source>
        <dbReference type="Proteomes" id="UP000019402"/>
    </source>
</evidence>
<sequence length="151" mass="18014">MSEFYKVQYRFLKDYHLVIKKHIGLIELDKLIRSTEMLCLKKEFSEKTNFLIDLRAARFSKDVEKVKDFVVFLNDSFPFVLNNKIAFITEESDQVAMATLFKMFQSKLARNIQVFNAPEFAFLWLNILVTPQRIEELMYCTDILDYRAFNQ</sequence>
<dbReference type="AlphaFoldDB" id="W7YJL5"/>
<comment type="caution">
    <text evidence="1">The sequence shown here is derived from an EMBL/GenBank/DDBJ whole genome shotgun (WGS) entry which is preliminary data.</text>
</comment>
<organism evidence="1 2">
    <name type="scientific">Saccharicrinis fermentans DSM 9555 = JCM 21142</name>
    <dbReference type="NCBI Taxonomy" id="869213"/>
    <lineage>
        <taxon>Bacteria</taxon>
        <taxon>Pseudomonadati</taxon>
        <taxon>Bacteroidota</taxon>
        <taxon>Bacteroidia</taxon>
        <taxon>Marinilabiliales</taxon>
        <taxon>Marinilabiliaceae</taxon>
        <taxon>Saccharicrinis</taxon>
    </lineage>
</organism>
<gene>
    <name evidence="1" type="ORF">JCM21142_93438</name>
</gene>
<dbReference type="OrthoDB" id="9978811at2"/>
<dbReference type="EMBL" id="BAMD01000054">
    <property type="protein sequence ID" value="GAF04721.1"/>
    <property type="molecule type" value="Genomic_DNA"/>
</dbReference>